<gene>
    <name evidence="11" type="ORF">FGG08_001515</name>
</gene>
<evidence type="ECO:0000256" key="8">
    <source>
        <dbReference type="ARBA" id="ARBA00023326"/>
    </source>
</evidence>
<dbReference type="PANTHER" id="PTHR31983">
    <property type="entry name" value="ENDO-1,3(4)-BETA-GLUCANASE 1"/>
    <property type="match status" value="1"/>
</dbReference>
<dbReference type="Proteomes" id="UP000698800">
    <property type="component" value="Unassembled WGS sequence"/>
</dbReference>
<evidence type="ECO:0000259" key="9">
    <source>
        <dbReference type="Pfam" id="PF03639"/>
    </source>
</evidence>
<evidence type="ECO:0000256" key="2">
    <source>
        <dbReference type="ARBA" id="ARBA00010730"/>
    </source>
</evidence>
<organism evidence="11 12">
    <name type="scientific">Glutinoglossum americanum</name>
    <dbReference type="NCBI Taxonomy" id="1670608"/>
    <lineage>
        <taxon>Eukaryota</taxon>
        <taxon>Fungi</taxon>
        <taxon>Dikarya</taxon>
        <taxon>Ascomycota</taxon>
        <taxon>Pezizomycotina</taxon>
        <taxon>Geoglossomycetes</taxon>
        <taxon>Geoglossales</taxon>
        <taxon>Geoglossaceae</taxon>
        <taxon>Glutinoglossum</taxon>
    </lineage>
</organism>
<evidence type="ECO:0000313" key="12">
    <source>
        <dbReference type="Proteomes" id="UP000698800"/>
    </source>
</evidence>
<dbReference type="GO" id="GO:0071555">
    <property type="term" value="P:cell wall organization"/>
    <property type="evidence" value="ECO:0007669"/>
    <property type="project" value="UniProtKB-KW"/>
</dbReference>
<dbReference type="GO" id="GO:0000272">
    <property type="term" value="P:polysaccharide catabolic process"/>
    <property type="evidence" value="ECO:0007669"/>
    <property type="project" value="UniProtKB-KW"/>
</dbReference>
<dbReference type="AlphaFoldDB" id="A0A9P8I6X3"/>
<dbReference type="GO" id="GO:0042973">
    <property type="term" value="F:glucan endo-1,3-beta-D-glucosidase activity"/>
    <property type="evidence" value="ECO:0007669"/>
    <property type="project" value="UniProtKB-EC"/>
</dbReference>
<dbReference type="InterPro" id="IPR005200">
    <property type="entry name" value="Endo-beta-glucanase"/>
</dbReference>
<dbReference type="Gene3D" id="1.20.5.420">
    <property type="entry name" value="Immunoglobulin FC, subunit C"/>
    <property type="match status" value="1"/>
</dbReference>
<dbReference type="Pfam" id="PF03639">
    <property type="entry name" value="Glyco_hydro_81"/>
    <property type="match status" value="1"/>
</dbReference>
<accession>A0A9P8I6X3</accession>
<evidence type="ECO:0000256" key="1">
    <source>
        <dbReference type="ARBA" id="ARBA00000382"/>
    </source>
</evidence>
<comment type="catalytic activity">
    <reaction evidence="1">
        <text>Hydrolysis of (1-&gt;3)-beta-D-glucosidic linkages in (1-&gt;3)-beta-D-glucans.</text>
        <dbReference type="EC" id="3.2.1.39"/>
    </reaction>
</comment>
<dbReference type="EMBL" id="JAGHQL010000020">
    <property type="protein sequence ID" value="KAH0544374.1"/>
    <property type="molecule type" value="Genomic_DNA"/>
</dbReference>
<keyword evidence="8" id="KW-0624">Polysaccharide degradation</keyword>
<keyword evidence="6" id="KW-0326">Glycosidase</keyword>
<sequence length="744" mass="81766">MTSQDIFEPIGYGPPAAAIGSRPDHPVPRTGINNQGAPIPTNKFYANFFLGNQNQGCWTHPYSLSWSKGSGITQSWGVSVSHIDSNQKVFGPDPNASPVQYFFSPVGVRSVILSAAELGRWVDNSFDSSAIIIQGFHLSELLETKEAKPIKKLISATITLDTLKAFSVNLNLHTQAGAPPGVTFPLVQGMGFVTAVYHSLTPRIESSNLFRSFTQVSVDPRLGLAKYKVVLEDGKTWLLYARSTSSQGSVDLKMSSNSCIQASGAFTGIIQVAKCPDVSALAESTYDSSAGSYATGASVSGYSSYASGTYSLKWTKAGMSLKPLLMFALPHHLQSFDVTTSRRKSQIQLQTTTKGLATAIVSDSWSMSELDLPVTMGFAPWVPTSKSGPNYSANAIKVIAEAAASEVLQDMNAQTNLESMYFSGKALSKFATMIYTIHDIVKDPGLANIGLVKLKDAFSVFVNNKQRYPLVYETAWKGVVSTASYVTGECCVDFGNSYYNDHHFHWGYFIHAAAIIGYLDPSWLDANRDWVNTLVRDEKAANPSEQDEYFPFSRSFDWYHGHSWAKGVFESADGKDEESSSEDALFAYAIKMWGKTSGDRSMEARGNMMLSILCRSMQNYFLLETSNRNQPSNFIANKVAGILFENKVDHTTYFGNAIQYIQGSTLARTRNFVREEWERYFDKGRVDQIDDGFKGILYANLAIIDPVSAWKFFSQSNFQSQWLDGGASRAWYLAFAAGLGGAPS</sequence>
<evidence type="ECO:0000256" key="6">
    <source>
        <dbReference type="ARBA" id="ARBA00023295"/>
    </source>
</evidence>
<dbReference type="OrthoDB" id="4473401at2759"/>
<evidence type="ECO:0000256" key="4">
    <source>
        <dbReference type="ARBA" id="ARBA00022801"/>
    </source>
</evidence>
<keyword evidence="7" id="KW-0961">Cell wall biogenesis/degradation</keyword>
<feature type="domain" description="Glycosyl hydrolase family 81 N-terminal" evidence="9">
    <location>
        <begin position="25"/>
        <end position="382"/>
    </location>
</feature>
<dbReference type="Gene3D" id="2.70.98.30">
    <property type="entry name" value="Golgi alpha-mannosidase II, domain 4"/>
    <property type="match status" value="1"/>
</dbReference>
<dbReference type="PROSITE" id="PS52008">
    <property type="entry name" value="GH81"/>
    <property type="match status" value="1"/>
</dbReference>
<proteinExistence type="inferred from homology"/>
<evidence type="ECO:0000313" key="11">
    <source>
        <dbReference type="EMBL" id="KAH0544374.1"/>
    </source>
</evidence>
<comment type="similarity">
    <text evidence="2">Belongs to the glycosyl hydrolase 81 family.</text>
</comment>
<keyword evidence="5" id="KW-0119">Carbohydrate metabolism</keyword>
<dbReference type="FunFam" id="1.10.287.1170:FF:000001">
    <property type="entry name" value="Endo-1,3-beta-glucanase Engl1"/>
    <property type="match status" value="1"/>
</dbReference>
<evidence type="ECO:0000256" key="3">
    <source>
        <dbReference type="ARBA" id="ARBA00012780"/>
    </source>
</evidence>
<feature type="domain" description="Glycosyl hydrolase family 81 C-terminal" evidence="10">
    <location>
        <begin position="391"/>
        <end position="733"/>
    </location>
</feature>
<evidence type="ECO:0000259" key="10">
    <source>
        <dbReference type="Pfam" id="PF17652"/>
    </source>
</evidence>
<reference evidence="11" key="1">
    <citation type="submission" date="2021-03" db="EMBL/GenBank/DDBJ databases">
        <title>Comparative genomics and phylogenomic investigation of the class Geoglossomycetes provide insights into ecological specialization and systematics.</title>
        <authorList>
            <person name="Melie T."/>
            <person name="Pirro S."/>
            <person name="Miller A.N."/>
            <person name="Quandt A."/>
        </authorList>
    </citation>
    <scope>NUCLEOTIDE SEQUENCE</scope>
    <source>
        <strain evidence="11">GBOQ0MN5Z8</strain>
    </source>
</reference>
<dbReference type="PANTHER" id="PTHR31983:SF0">
    <property type="entry name" value="GLUCAN ENDO-1,3-BETA-D-GLUCOSIDASE 2"/>
    <property type="match status" value="1"/>
</dbReference>
<comment type="caution">
    <text evidence="11">The sequence shown here is derived from an EMBL/GenBank/DDBJ whole genome shotgun (WGS) entry which is preliminary data.</text>
</comment>
<protein>
    <recommendedName>
        <fullName evidence="3">glucan endo-1,3-beta-D-glucosidase</fullName>
        <ecNumber evidence="3">3.2.1.39</ecNumber>
    </recommendedName>
</protein>
<keyword evidence="12" id="KW-1185">Reference proteome</keyword>
<dbReference type="Pfam" id="PF17652">
    <property type="entry name" value="Glyco_hydro81C"/>
    <property type="match status" value="1"/>
</dbReference>
<evidence type="ECO:0000256" key="5">
    <source>
        <dbReference type="ARBA" id="ARBA00023277"/>
    </source>
</evidence>
<evidence type="ECO:0000256" key="7">
    <source>
        <dbReference type="ARBA" id="ARBA00023316"/>
    </source>
</evidence>
<dbReference type="InterPro" id="IPR040451">
    <property type="entry name" value="GH81_N"/>
</dbReference>
<name>A0A9P8I6X3_9PEZI</name>
<dbReference type="GO" id="GO:0009986">
    <property type="term" value="C:cell surface"/>
    <property type="evidence" value="ECO:0007669"/>
    <property type="project" value="TreeGrafter"/>
</dbReference>
<keyword evidence="4" id="KW-0378">Hydrolase</keyword>
<dbReference type="InterPro" id="IPR040720">
    <property type="entry name" value="GH81_C"/>
</dbReference>
<dbReference type="FunFam" id="1.20.5.420:FF:000008">
    <property type="entry name" value="Endo-1,3-beta-glucanase Engl1"/>
    <property type="match status" value="1"/>
</dbReference>
<dbReference type="EC" id="3.2.1.39" evidence="3"/>
<dbReference type="GO" id="GO:0052861">
    <property type="term" value="F:endo-1,3(4)-beta-glucanase activity"/>
    <property type="evidence" value="ECO:0007669"/>
    <property type="project" value="InterPro"/>
</dbReference>
<dbReference type="Gene3D" id="1.10.287.1170">
    <property type="entry name" value="glycoside hydrolase family 81 endo-[beta] glucanase"/>
    <property type="match status" value="1"/>
</dbReference>